<keyword evidence="2" id="KW-1185">Reference proteome</keyword>
<evidence type="ECO:0000313" key="2">
    <source>
        <dbReference type="Proteomes" id="UP000076852"/>
    </source>
</evidence>
<proteinExistence type="predicted"/>
<dbReference type="AlphaFoldDB" id="A0A160FH10"/>
<dbReference type="Proteomes" id="UP000076852">
    <property type="component" value="Chromosome 1"/>
</dbReference>
<gene>
    <name evidence="1" type="ORF">AYM40_02720</name>
</gene>
<evidence type="ECO:0000313" key="1">
    <source>
        <dbReference type="EMBL" id="ANB71401.1"/>
    </source>
</evidence>
<dbReference type="KEGG" id="buz:AYM40_02720"/>
<organism evidence="1 2">
    <name type="scientific">Paraburkholderia phytofirmans OLGA172</name>
    <dbReference type="NCBI Taxonomy" id="1417228"/>
    <lineage>
        <taxon>Bacteria</taxon>
        <taxon>Pseudomonadati</taxon>
        <taxon>Pseudomonadota</taxon>
        <taxon>Betaproteobacteria</taxon>
        <taxon>Burkholderiales</taxon>
        <taxon>Burkholderiaceae</taxon>
        <taxon>Paraburkholderia</taxon>
    </lineage>
</organism>
<accession>A0A160FH10</accession>
<reference evidence="1 2" key="1">
    <citation type="journal article" date="2016" name="Gene">
        <title>PacBio SMRT assembly of a complex multi-replicon genome reveals chlorocatechol degradative operon in a region of genome plasticity.</title>
        <authorList>
            <person name="Ricker N."/>
            <person name="Shen S.Y."/>
            <person name="Goordial J."/>
            <person name="Jin S."/>
            <person name="Fulthorpe R.R."/>
        </authorList>
    </citation>
    <scope>NUCLEOTIDE SEQUENCE [LARGE SCALE GENOMIC DNA]</scope>
    <source>
        <strain evidence="1 2">OLGA172</strain>
    </source>
</reference>
<dbReference type="STRING" id="1804984.AYM40_02720"/>
<sequence>MVLEEEAAFFLVHVEPEMAELAVLQRAAQRIAFDKAAAPGIDRHRAMLHFRLTARHAGGSVYRPIGVMTSARDAQSENHIGIY</sequence>
<name>A0A160FH10_9BURK</name>
<protein>
    <submittedName>
        <fullName evidence="1">Uncharacterized protein</fullName>
    </submittedName>
</protein>
<dbReference type="EMBL" id="CP014578">
    <property type="protein sequence ID" value="ANB71401.1"/>
    <property type="molecule type" value="Genomic_DNA"/>
</dbReference>